<keyword evidence="2 7" id="KW-0805">Transcription regulation</keyword>
<reference evidence="8" key="1">
    <citation type="submission" date="2022-01" db="EMBL/GenBank/DDBJ databases">
        <authorList>
            <person name="King R."/>
        </authorList>
    </citation>
    <scope>NUCLEOTIDE SEQUENCE</scope>
</reference>
<accession>A0A9P0EB24</accession>
<dbReference type="GO" id="GO:0003700">
    <property type="term" value="F:DNA-binding transcription factor activity"/>
    <property type="evidence" value="ECO:0007669"/>
    <property type="project" value="UniProtKB-UniRule"/>
</dbReference>
<keyword evidence="4" id="KW-0010">Activator</keyword>
<comment type="function">
    <text evidence="7">Component of the sequence-specific heterotrimeric transcription factor (NF-Y) which specifically recognizes a 5'-CCAAT-3' box motif found in the promoters of its target genes.</text>
</comment>
<dbReference type="Proteomes" id="UP001152798">
    <property type="component" value="Chromosome 3"/>
</dbReference>
<proteinExistence type="inferred from homology"/>
<keyword evidence="6 7" id="KW-0539">Nucleus</keyword>
<evidence type="ECO:0000313" key="9">
    <source>
        <dbReference type="Proteomes" id="UP001152798"/>
    </source>
</evidence>
<evidence type="ECO:0000256" key="6">
    <source>
        <dbReference type="ARBA" id="ARBA00023242"/>
    </source>
</evidence>
<dbReference type="Pfam" id="PF02045">
    <property type="entry name" value="CBFB_NFYA"/>
    <property type="match status" value="1"/>
</dbReference>
<keyword evidence="9" id="KW-1185">Reference proteome</keyword>
<dbReference type="SMART" id="SM00521">
    <property type="entry name" value="CBF"/>
    <property type="match status" value="1"/>
</dbReference>
<dbReference type="PRINTS" id="PR00616">
    <property type="entry name" value="CCAATSUBUNTB"/>
</dbReference>
<evidence type="ECO:0000256" key="4">
    <source>
        <dbReference type="ARBA" id="ARBA00023159"/>
    </source>
</evidence>
<comment type="similarity">
    <text evidence="7">Belongs to the NFYA/HAP2 subunit family.</text>
</comment>
<organism evidence="8 9">
    <name type="scientific">Nezara viridula</name>
    <name type="common">Southern green stink bug</name>
    <name type="synonym">Cimex viridulus</name>
    <dbReference type="NCBI Taxonomy" id="85310"/>
    <lineage>
        <taxon>Eukaryota</taxon>
        <taxon>Metazoa</taxon>
        <taxon>Ecdysozoa</taxon>
        <taxon>Arthropoda</taxon>
        <taxon>Hexapoda</taxon>
        <taxon>Insecta</taxon>
        <taxon>Pterygota</taxon>
        <taxon>Neoptera</taxon>
        <taxon>Paraneoptera</taxon>
        <taxon>Hemiptera</taxon>
        <taxon>Heteroptera</taxon>
        <taxon>Panheteroptera</taxon>
        <taxon>Pentatomomorpha</taxon>
        <taxon>Pentatomoidea</taxon>
        <taxon>Pentatomidae</taxon>
        <taxon>Pentatominae</taxon>
        <taxon>Nezara</taxon>
    </lineage>
</organism>
<evidence type="ECO:0000256" key="3">
    <source>
        <dbReference type="ARBA" id="ARBA00023125"/>
    </source>
</evidence>
<dbReference type="InterPro" id="IPR018362">
    <property type="entry name" value="CCAAT-binding_factor_CS"/>
</dbReference>
<comment type="subunit">
    <text evidence="7">Heterotrimer.</text>
</comment>
<evidence type="ECO:0000313" key="8">
    <source>
        <dbReference type="EMBL" id="CAH1395482.1"/>
    </source>
</evidence>
<dbReference type="AlphaFoldDB" id="A0A9P0EB24"/>
<dbReference type="Gene3D" id="6.10.250.2430">
    <property type="match status" value="1"/>
</dbReference>
<evidence type="ECO:0000256" key="2">
    <source>
        <dbReference type="ARBA" id="ARBA00023015"/>
    </source>
</evidence>
<evidence type="ECO:0000256" key="1">
    <source>
        <dbReference type="ARBA" id="ARBA00004123"/>
    </source>
</evidence>
<dbReference type="EMBL" id="OV725079">
    <property type="protein sequence ID" value="CAH1395482.1"/>
    <property type="molecule type" value="Genomic_DNA"/>
</dbReference>
<evidence type="ECO:0000256" key="5">
    <source>
        <dbReference type="ARBA" id="ARBA00023163"/>
    </source>
</evidence>
<name>A0A9P0EB24_NEZVI</name>
<dbReference type="PROSITE" id="PS00686">
    <property type="entry name" value="NFYA_HAP2_1"/>
    <property type="match status" value="1"/>
</dbReference>
<dbReference type="GO" id="GO:0016602">
    <property type="term" value="C:CCAAT-binding factor complex"/>
    <property type="evidence" value="ECO:0007669"/>
    <property type="project" value="InterPro"/>
</dbReference>
<evidence type="ECO:0000256" key="7">
    <source>
        <dbReference type="RuleBase" id="RU367155"/>
    </source>
</evidence>
<dbReference type="InterPro" id="IPR001289">
    <property type="entry name" value="NFYA"/>
</dbReference>
<dbReference type="GO" id="GO:0003677">
    <property type="term" value="F:DNA binding"/>
    <property type="evidence" value="ECO:0007669"/>
    <property type="project" value="UniProtKB-KW"/>
</dbReference>
<dbReference type="PROSITE" id="PS51152">
    <property type="entry name" value="NFYA_HAP2_2"/>
    <property type="match status" value="1"/>
</dbReference>
<keyword evidence="5 7" id="KW-0804">Transcription</keyword>
<sequence>MTVMQSIPTTASPQQLQVIQGTNGQQIVVHPIGQNGQTIQLASPGQLQVVPIQTIPNNRQQLVIQQPQTAQILQTADGQTFIYHPPVQIDSGNPVQQAQPTLININGNIVQLAPVGAAPATVQAATVQPTTTGTVSQPQQNIVILGSENKQNTATTTSQFTRVPAQTPATEYLEEEPLYVNAKQYKRILKRRQARAKLEAEGRIPKVRQKYLHESRHKHAMNRIRGEGGRFNPGSVKKLKEKDGDGTHLQQNHLLRTRLQGITVSSASHISAADLETSLIIDGTTTSVIPDLIDPLTTVTSD</sequence>
<protein>
    <recommendedName>
        <fullName evidence="7">Nuclear transcription factor Y subunit</fullName>
    </recommendedName>
</protein>
<dbReference type="PANTHER" id="PTHR12632">
    <property type="entry name" value="TRANSCRIPTION FACTOR NF-Y ALPHA-RELATED"/>
    <property type="match status" value="1"/>
</dbReference>
<dbReference type="OrthoDB" id="1097733at2759"/>
<comment type="subcellular location">
    <subcellularLocation>
        <location evidence="1 7">Nucleus</location>
    </subcellularLocation>
</comment>
<gene>
    <name evidence="8" type="ORF">NEZAVI_LOCUS5750</name>
</gene>
<keyword evidence="3 7" id="KW-0238">DNA-binding</keyword>